<feature type="compositionally biased region" description="Basic and acidic residues" evidence="1">
    <location>
        <begin position="930"/>
        <end position="941"/>
    </location>
</feature>
<feature type="compositionally biased region" description="Low complexity" evidence="1">
    <location>
        <begin position="42"/>
        <end position="93"/>
    </location>
</feature>
<keyword evidence="2" id="KW-0812">Transmembrane</keyword>
<feature type="compositionally biased region" description="Polar residues" evidence="1">
    <location>
        <begin position="657"/>
        <end position="667"/>
    </location>
</feature>
<feature type="compositionally biased region" description="Basic residues" evidence="1">
    <location>
        <begin position="987"/>
        <end position="997"/>
    </location>
</feature>
<feature type="region of interest" description="Disordered" evidence="1">
    <location>
        <begin position="1148"/>
        <end position="1191"/>
    </location>
</feature>
<name>S3CRK0_OPHP1</name>
<dbReference type="VEuPathDB" id="FungiDB:F503_07014"/>
<feature type="compositionally biased region" description="Polar residues" evidence="1">
    <location>
        <begin position="253"/>
        <end position="263"/>
    </location>
</feature>
<sequence length="1424" mass="153218">MDTSRAAGTPAPASSRLPTKKSSFHSLREAKENFNINQRPLATSPTAVSDTSSVSDTAGFNSAAVNGNGNGAASQYGFGFDSRRSSTSSQQSDFRGRTSAGRPGQTRLPRPSPGPPTTRSATAATTTPGVAGNRRPLSIKDAFKMAEEEEAAAVAAAAQGSPSPAPRPWRNRAGGGGVKSTPTPGTSAAATGRATPMSATESRMQKILSNSPLDIGGRRTARRIGEPPAKTTDEPTSQQSAHQAAHRRGLSEDSIQSLNSASTAARPERSSGVPDIRRIRYEEDQARLMVAMGERSGGLFSPKARVSPKIAVAGRELHRRASNSSLNEKSKVPVSTAASSPRPSLTTARSLLSSTASSRARAGSVLKRTSTAPALENVSPRPARTRPSLTGRTSVSGSAARPSLGAVSDTNSNSDELESVASPPPISPIRKSATAPVLLPAEGAEPPLISSPGKSFAWNTDEDFTSDSLMVSESPPFNTRPDPSVSHTPAGNPPSRSPDLRSRNTKLDEIRQLEIEASIQFPDDASNGERSTSNDEAVPAAKIVEDYDKSDESVQPMRRPSLPAERQNKAIDEIRARENEGLSKRAISAAKLDEIRQRNAEFRTTGLDTARKVSHEHLRAELARDEPPQELQQEEKDEVVARVRARSVFEEEEGEPMTNTPVTIFRTQSRERGRKLLDADDNSSTASSDKDTAKNKSISPALSRKSSSSTHSRTESQELLRKLARVTTSVAAVERKDRAPPSSRRLREWFSSDSLRGGEEDKPDSKTEKASGTLRLPRLRDPDTLRPTVGFAQLRRVSSTDSATTKRSSVAQSDGDPIDRIEAEMKLFAAHGDQSERGSIRAPSPDTEGDIDGNASGSNGAQAADDATPKAAKIVNPLLQATPRVTGAYVETPITARTEKMVPDEPATGGASKPAAVPLLVSLLRSATESTDKADKPKTEVTAEPAEPADTAEKTDGYKENGNGNGNGNGVAAHTRQRSISSQRSLSRSRSRSRSTSRPRAPLINSAKPASARDDLLAIQRDQRIDDSTLDDFDTILAKHNPDDDTDASGATDATAKANGGTSDSDRLRRMSQSINTYIMDVQTAKKGIERLEDRVSHPEKATAEIMATAISGSMEDFDKEITAALNRHEAERQSLLANIKKEEMDVSDVDSIPPAPVVTKRKTHQRQSSSVASVTKAATEAQDTADTKEAKEAKAIPVPTITVTAPAVNANVPVVSYLQIPLPKLYRSDARDSSSSKKRLTFFGILVLLFAVWFAIETTACALYCRPETCQSGQACRWSPDDPSFGHAVPVKVDQWLTGGKGRTLVAWAGEEVGDLLADAYDAATGTDIQQIDPTYFSFEEKRRHRRRLQKRGLVQPWTPSPETRSKIDAWRRAREAREQEAAAAAAVRQRATQVHEGEEYDIFGDDHYSDAMDDDDKARGWW</sequence>
<evidence type="ECO:0000313" key="3">
    <source>
        <dbReference type="EMBL" id="EPE09238.1"/>
    </source>
</evidence>
<dbReference type="eggNOG" id="ENOG502SBBS">
    <property type="taxonomic scope" value="Eukaryota"/>
</dbReference>
<dbReference type="STRING" id="1262450.S3CRK0"/>
<feature type="region of interest" description="Disordered" evidence="1">
    <location>
        <begin position="619"/>
        <end position="638"/>
    </location>
</feature>
<dbReference type="OMA" id="EKSFAWQ"/>
<feature type="compositionally biased region" description="Low complexity" evidence="1">
    <location>
        <begin position="180"/>
        <end position="196"/>
    </location>
</feature>
<gene>
    <name evidence="3" type="ORF">F503_07014</name>
</gene>
<feature type="compositionally biased region" description="Basic and acidic residues" evidence="1">
    <location>
        <begin position="543"/>
        <end position="552"/>
    </location>
</feature>
<evidence type="ECO:0000256" key="1">
    <source>
        <dbReference type="SAM" id="MobiDB-lite"/>
    </source>
</evidence>
<feature type="compositionally biased region" description="Low complexity" evidence="1">
    <location>
        <begin position="852"/>
        <end position="869"/>
    </location>
</feature>
<keyword evidence="4" id="KW-1185">Reference proteome</keyword>
<dbReference type="OrthoDB" id="3439035at2759"/>
<feature type="compositionally biased region" description="Polar residues" evidence="1">
    <location>
        <begin position="466"/>
        <end position="477"/>
    </location>
</feature>
<feature type="compositionally biased region" description="Polar residues" evidence="1">
    <location>
        <begin position="387"/>
        <end position="397"/>
    </location>
</feature>
<feature type="compositionally biased region" description="Low complexity" evidence="1">
    <location>
        <begin position="1048"/>
        <end position="1058"/>
    </location>
</feature>
<dbReference type="Proteomes" id="UP000016923">
    <property type="component" value="Unassembled WGS sequence"/>
</dbReference>
<feature type="transmembrane region" description="Helical" evidence="2">
    <location>
        <begin position="1240"/>
        <end position="1257"/>
    </location>
</feature>
<feature type="compositionally biased region" description="Low complexity" evidence="1">
    <location>
        <begin position="344"/>
        <end position="362"/>
    </location>
</feature>
<organism evidence="3 4">
    <name type="scientific">Ophiostoma piceae (strain UAMH 11346)</name>
    <name type="common">Sap stain fungus</name>
    <dbReference type="NCBI Taxonomy" id="1262450"/>
    <lineage>
        <taxon>Eukaryota</taxon>
        <taxon>Fungi</taxon>
        <taxon>Dikarya</taxon>
        <taxon>Ascomycota</taxon>
        <taxon>Pezizomycotina</taxon>
        <taxon>Sordariomycetes</taxon>
        <taxon>Sordariomycetidae</taxon>
        <taxon>Ophiostomatales</taxon>
        <taxon>Ophiostomataceae</taxon>
        <taxon>Ophiostoma</taxon>
    </lineage>
</organism>
<feature type="compositionally biased region" description="Basic and acidic residues" evidence="1">
    <location>
        <begin position="498"/>
        <end position="514"/>
    </location>
</feature>
<feature type="compositionally biased region" description="Basic and acidic residues" evidence="1">
    <location>
        <begin position="668"/>
        <end position="678"/>
    </location>
</feature>
<accession>S3CRK0</accession>
<feature type="compositionally biased region" description="Basic and acidic residues" evidence="1">
    <location>
        <begin position="712"/>
        <end position="721"/>
    </location>
</feature>
<feature type="region of interest" description="Disordered" evidence="1">
    <location>
        <begin position="647"/>
        <end position="869"/>
    </location>
</feature>
<keyword evidence="2" id="KW-0472">Membrane</keyword>
<dbReference type="EMBL" id="KE148147">
    <property type="protein sequence ID" value="EPE09238.1"/>
    <property type="molecule type" value="Genomic_DNA"/>
</dbReference>
<feature type="region of interest" description="Disordered" evidence="1">
    <location>
        <begin position="894"/>
        <end position="1019"/>
    </location>
</feature>
<feature type="region of interest" description="Disordered" evidence="1">
    <location>
        <begin position="1039"/>
        <end position="1068"/>
    </location>
</feature>
<keyword evidence="2" id="KW-1133">Transmembrane helix</keyword>
<evidence type="ECO:0000313" key="4">
    <source>
        <dbReference type="Proteomes" id="UP000016923"/>
    </source>
</evidence>
<dbReference type="HOGENOM" id="CLU_003582_0_0_1"/>
<feature type="compositionally biased region" description="Polar residues" evidence="1">
    <location>
        <begin position="197"/>
        <end position="212"/>
    </location>
</feature>
<feature type="region of interest" description="Disordered" evidence="1">
    <location>
        <begin position="311"/>
        <end position="569"/>
    </location>
</feature>
<feature type="compositionally biased region" description="Low complexity" evidence="1">
    <location>
        <begin position="1169"/>
        <end position="1182"/>
    </location>
</feature>
<feature type="compositionally biased region" description="Low complexity" evidence="1">
    <location>
        <begin position="117"/>
        <end position="127"/>
    </location>
</feature>
<reference evidence="3 4" key="1">
    <citation type="journal article" date="2013" name="BMC Genomics">
        <title>The genome and transcriptome of the pine saprophyte Ophiostoma piceae, and a comparison with the bark beetle-associated pine pathogen Grosmannia clavigera.</title>
        <authorList>
            <person name="Haridas S."/>
            <person name="Wang Y."/>
            <person name="Lim L."/>
            <person name="Massoumi Alamouti S."/>
            <person name="Jackman S."/>
            <person name="Docking R."/>
            <person name="Robertson G."/>
            <person name="Birol I."/>
            <person name="Bohlmann J."/>
            <person name="Breuil C."/>
        </authorList>
    </citation>
    <scope>NUCLEOTIDE SEQUENCE [LARGE SCALE GENOMIC DNA]</scope>
    <source>
        <strain evidence="3 4">UAMH 11346</strain>
    </source>
</reference>
<feature type="compositionally biased region" description="Polar residues" evidence="1">
    <location>
        <begin position="796"/>
        <end position="812"/>
    </location>
</feature>
<evidence type="ECO:0000256" key="2">
    <source>
        <dbReference type="SAM" id="Phobius"/>
    </source>
</evidence>
<feature type="region of interest" description="Disordered" evidence="1">
    <location>
        <begin position="1"/>
        <end position="278"/>
    </location>
</feature>
<proteinExistence type="predicted"/>
<protein>
    <submittedName>
        <fullName evidence="3">Uncharacterized protein</fullName>
    </submittedName>
</protein>
<feature type="compositionally biased region" description="Basic and acidic residues" evidence="1">
    <location>
        <begin position="733"/>
        <end position="769"/>
    </location>
</feature>